<reference evidence="2" key="1">
    <citation type="submission" date="2022-08" db="EMBL/GenBank/DDBJ databases">
        <authorList>
            <person name="Marques A."/>
        </authorList>
    </citation>
    <scope>NUCLEOTIDE SEQUENCE</scope>
    <source>
        <strain evidence="2">RhyPub2mFocal</strain>
        <tissue evidence="2">Leaves</tissue>
    </source>
</reference>
<dbReference type="Proteomes" id="UP001140206">
    <property type="component" value="Chromosome 2"/>
</dbReference>
<feature type="signal peptide" evidence="1">
    <location>
        <begin position="1"/>
        <end position="27"/>
    </location>
</feature>
<keyword evidence="4" id="KW-1185">Reference proteome</keyword>
<evidence type="ECO:0000313" key="3">
    <source>
        <dbReference type="EMBL" id="KAJ4787530.1"/>
    </source>
</evidence>
<keyword evidence="1" id="KW-0732">Signal</keyword>
<evidence type="ECO:0000256" key="1">
    <source>
        <dbReference type="SAM" id="SignalP"/>
    </source>
</evidence>
<feature type="chain" id="PRO_5044716310" evidence="1">
    <location>
        <begin position="28"/>
        <end position="174"/>
    </location>
</feature>
<sequence>MASKFVLAAVVSVLVLFVGAIPTKVSAVTEVTPPNPTNYTSIIIVGEIFCKSCKLPGYVDYLDASPVNGVLVRVSCFGVKSWIYISKYINSIPGGFFYFTWDDVANFDPNLCRIYVDWSPLSYCSRPTYRDGPYAGAELYLVSEKNVTGGTEATYSPGIIYLGPWWWNDVCPNP</sequence>
<dbReference type="EMBL" id="JAMFTS010000003">
    <property type="protein sequence ID" value="KAJ4780607.1"/>
    <property type="molecule type" value="Genomic_DNA"/>
</dbReference>
<dbReference type="Pfam" id="PF01190">
    <property type="entry name" value="Pollen_Ole_e_1"/>
    <property type="match status" value="1"/>
</dbReference>
<name>A0AAV8EHK1_9POAL</name>
<evidence type="ECO:0000313" key="2">
    <source>
        <dbReference type="EMBL" id="KAJ4780607.1"/>
    </source>
</evidence>
<accession>A0AAV8EHK1</accession>
<protein>
    <submittedName>
        <fullName evidence="2">Pistil-specific extensin-like protein</fullName>
    </submittedName>
</protein>
<dbReference type="AlphaFoldDB" id="A0AAV8EHK1"/>
<dbReference type="Proteomes" id="UP001140206">
    <property type="component" value="Chromosome 3"/>
</dbReference>
<gene>
    <name evidence="3" type="ORF">LUZ62_038776</name>
    <name evidence="2" type="ORF">LUZ62_064864</name>
</gene>
<dbReference type="EMBL" id="JAMFTS010000002">
    <property type="protein sequence ID" value="KAJ4787530.1"/>
    <property type="molecule type" value="Genomic_DNA"/>
</dbReference>
<comment type="caution">
    <text evidence="2">The sequence shown here is derived from an EMBL/GenBank/DDBJ whole genome shotgun (WGS) entry which is preliminary data.</text>
</comment>
<proteinExistence type="predicted"/>
<evidence type="ECO:0000313" key="4">
    <source>
        <dbReference type="Proteomes" id="UP001140206"/>
    </source>
</evidence>
<organism evidence="2 4">
    <name type="scientific">Rhynchospora pubera</name>
    <dbReference type="NCBI Taxonomy" id="906938"/>
    <lineage>
        <taxon>Eukaryota</taxon>
        <taxon>Viridiplantae</taxon>
        <taxon>Streptophyta</taxon>
        <taxon>Embryophyta</taxon>
        <taxon>Tracheophyta</taxon>
        <taxon>Spermatophyta</taxon>
        <taxon>Magnoliopsida</taxon>
        <taxon>Liliopsida</taxon>
        <taxon>Poales</taxon>
        <taxon>Cyperaceae</taxon>
        <taxon>Cyperoideae</taxon>
        <taxon>Rhynchosporeae</taxon>
        <taxon>Rhynchospora</taxon>
    </lineage>
</organism>